<dbReference type="RefSeq" id="WP_201368710.1">
    <property type="nucleotide sequence ID" value="NZ_BNJG01000001.1"/>
</dbReference>
<sequence>MNQDNRFNERATGRDERIRQHSPFGIVRGPLYGHMGVRADVFMPQVHQLGARLVRLFLFWNQIEPERGRFVWDAVDALLEQLGPSDDAWITLQSSSSWATRHATNFQPPSPARHPEEYDHFVRTLVSHCKGRVRYWQCENEPTNPLLWEGTAQDYVNHLKVFSRAVKEVDPEAMVILAGAVDAFYPSADAQHPDLQAEQDFFDYLLRESASDFDVFDLHLYGDLDAITANINAVRQKMAALGYQKPIFCGEYNGPSFFNFVENLPILQNIFTKMMETPQGETLAQATQRDAIAELYEQREMLPPQAQMFMQGCSPELEQKRHRINCREIVTRCMLALSAGVQKMLCWNLANENVDRANLMHLLFDKHKLFDYEDGMFKQPYPAAETYRRMTDALHDVEHIQRITIPEHPTLFLFEVQRRERSPLFVVWERRDTFSGEDEPSTPFTWAWSAPQAQAIDVFGQEIPTEVRDGQVYLLVSLTPVFLTQ</sequence>
<keyword evidence="2" id="KW-1185">Reference proteome</keyword>
<proteinExistence type="predicted"/>
<organism evidence="1 2">
    <name type="scientific">Ktedonobacter robiniae</name>
    <dbReference type="NCBI Taxonomy" id="2778365"/>
    <lineage>
        <taxon>Bacteria</taxon>
        <taxon>Bacillati</taxon>
        <taxon>Chloroflexota</taxon>
        <taxon>Ktedonobacteria</taxon>
        <taxon>Ktedonobacterales</taxon>
        <taxon>Ktedonobacteraceae</taxon>
        <taxon>Ktedonobacter</taxon>
    </lineage>
</organism>
<reference evidence="1 2" key="1">
    <citation type="journal article" date="2021" name="Int. J. Syst. Evol. Microbiol.">
        <title>Reticulibacter mediterranei gen. nov., sp. nov., within the new family Reticulibacteraceae fam. nov., and Ktedonospora formicarum gen. nov., sp. nov., Ktedonobacter robiniae sp. nov., Dictyobacter formicarum sp. nov. and Dictyobacter arantiisoli sp. nov., belonging to the class Ktedonobacteria.</title>
        <authorList>
            <person name="Yabe S."/>
            <person name="Zheng Y."/>
            <person name="Wang C.M."/>
            <person name="Sakai Y."/>
            <person name="Abe K."/>
            <person name="Yokota A."/>
            <person name="Donadio S."/>
            <person name="Cavaletti L."/>
            <person name="Monciardini P."/>
        </authorList>
    </citation>
    <scope>NUCLEOTIDE SEQUENCE [LARGE SCALE GENOMIC DNA]</scope>
    <source>
        <strain evidence="1 2">SOSP1-30</strain>
    </source>
</reference>
<dbReference type="PANTHER" id="PTHR12631">
    <property type="entry name" value="ALPHA-L-IDURONIDASE"/>
    <property type="match status" value="1"/>
</dbReference>
<dbReference type="Proteomes" id="UP000654345">
    <property type="component" value="Unassembled WGS sequence"/>
</dbReference>
<dbReference type="Gene3D" id="3.20.20.80">
    <property type="entry name" value="Glycosidases"/>
    <property type="match status" value="1"/>
</dbReference>
<name>A0ABQ3UG86_9CHLR</name>
<evidence type="ECO:0000313" key="2">
    <source>
        <dbReference type="Proteomes" id="UP000654345"/>
    </source>
</evidence>
<gene>
    <name evidence="1" type="ORF">KSB_02080</name>
</gene>
<dbReference type="InterPro" id="IPR051923">
    <property type="entry name" value="Glycosyl_Hydrolase_39"/>
</dbReference>
<accession>A0ABQ3UG86</accession>
<dbReference type="EMBL" id="BNJG01000001">
    <property type="protein sequence ID" value="GHO51733.1"/>
    <property type="molecule type" value="Genomic_DNA"/>
</dbReference>
<evidence type="ECO:0000313" key="1">
    <source>
        <dbReference type="EMBL" id="GHO51733.1"/>
    </source>
</evidence>
<dbReference type="PANTHER" id="PTHR12631:SF10">
    <property type="entry name" value="BETA-XYLOSIDASE-LIKE PROTEIN-RELATED"/>
    <property type="match status" value="1"/>
</dbReference>
<comment type="caution">
    <text evidence="1">The sequence shown here is derived from an EMBL/GenBank/DDBJ whole genome shotgun (WGS) entry which is preliminary data.</text>
</comment>
<evidence type="ECO:0008006" key="3">
    <source>
        <dbReference type="Google" id="ProtNLM"/>
    </source>
</evidence>
<protein>
    <recommendedName>
        <fullName evidence="3">Glycoside hydrolase family 5 domain-containing protein</fullName>
    </recommendedName>
</protein>
<dbReference type="SUPFAM" id="SSF51445">
    <property type="entry name" value="(Trans)glycosidases"/>
    <property type="match status" value="1"/>
</dbReference>
<dbReference type="InterPro" id="IPR017853">
    <property type="entry name" value="GH"/>
</dbReference>